<sequence length="200" mass="23524">MSKKKNMTNGVYAWIVSEEENELVRYVGSGKNIDYSRKSNHLANLRQNKHKCKELQELFNKYGEENFTFKVLEITLIRDTLIREQYYKEMYKDTVLNKNDVLNTKKNIRTGLKAKQFKEKMSELNRGENNPNCNTSEETIIDIKKDINIGLTNKELCKKYDKSDSYVSNLKYNKTWSHIEIECFGEQSIPDQQSLNTNIV</sequence>
<name>A0A0E3K1P2_CLOSL</name>
<gene>
    <name evidence="2" type="ORF">CSCA_3033</name>
</gene>
<evidence type="ECO:0000313" key="3">
    <source>
        <dbReference type="Proteomes" id="UP000033115"/>
    </source>
</evidence>
<accession>A0A0E3K1P2</accession>
<proteinExistence type="predicted"/>
<dbReference type="InterPro" id="IPR035901">
    <property type="entry name" value="GIY-YIG_endonuc_sf"/>
</dbReference>
<dbReference type="GO" id="GO:0003677">
    <property type="term" value="F:DNA binding"/>
    <property type="evidence" value="ECO:0007669"/>
    <property type="project" value="InterPro"/>
</dbReference>
<organism evidence="2 3">
    <name type="scientific">Clostridium scatologenes</name>
    <dbReference type="NCBI Taxonomy" id="1548"/>
    <lineage>
        <taxon>Bacteria</taxon>
        <taxon>Bacillati</taxon>
        <taxon>Bacillota</taxon>
        <taxon>Clostridia</taxon>
        <taxon>Eubacteriales</taxon>
        <taxon>Clostridiaceae</taxon>
        <taxon>Clostridium</taxon>
    </lineage>
</organism>
<keyword evidence="3" id="KW-1185">Reference proteome</keyword>
<dbReference type="RefSeq" id="WP_029160949.1">
    <property type="nucleotide sequence ID" value="NZ_CP009933.1"/>
</dbReference>
<evidence type="ECO:0000259" key="1">
    <source>
        <dbReference type="Pfam" id="PF07460"/>
    </source>
</evidence>
<evidence type="ECO:0000313" key="2">
    <source>
        <dbReference type="EMBL" id="AKA70158.1"/>
    </source>
</evidence>
<dbReference type="AlphaFoldDB" id="A0A0E3K1P2"/>
<dbReference type="KEGG" id="csq:CSCA_3033"/>
<dbReference type="EMBL" id="CP009933">
    <property type="protein sequence ID" value="AKA70158.1"/>
    <property type="molecule type" value="Genomic_DNA"/>
</dbReference>
<dbReference type="Pfam" id="PF07460">
    <property type="entry name" value="NUMOD3"/>
    <property type="match status" value="1"/>
</dbReference>
<dbReference type="InterPro" id="IPR003611">
    <property type="entry name" value="NUMOD3"/>
</dbReference>
<dbReference type="Gene3D" id="3.40.1440.10">
    <property type="entry name" value="GIY-YIG endonuclease"/>
    <property type="match status" value="1"/>
</dbReference>
<feature type="domain" description="Nuclease associated modular" evidence="1">
    <location>
        <begin position="116"/>
        <end position="139"/>
    </location>
</feature>
<protein>
    <submittedName>
        <fullName evidence="2">GIY-YIG domain-containing protein</fullName>
    </submittedName>
</protein>
<dbReference type="Proteomes" id="UP000033115">
    <property type="component" value="Chromosome"/>
</dbReference>
<dbReference type="STRING" id="1548.CSCA_3033"/>
<dbReference type="SUPFAM" id="SSF82771">
    <property type="entry name" value="GIY-YIG endonuclease"/>
    <property type="match status" value="1"/>
</dbReference>
<dbReference type="HOGENOM" id="CLU_1364215_0_0_9"/>
<reference evidence="2 3" key="1">
    <citation type="journal article" date="2015" name="J. Biotechnol.">
        <title>Complete genome sequence of a malodorant-producing acetogen, Clostridium scatologenes ATCC 25775(T).</title>
        <authorList>
            <person name="Zhu Z."/>
            <person name="Guo T."/>
            <person name="Zheng H."/>
            <person name="Song T."/>
            <person name="Ouyang P."/>
            <person name="Xie J."/>
        </authorList>
    </citation>
    <scope>NUCLEOTIDE SEQUENCE [LARGE SCALE GENOMIC DNA]</scope>
    <source>
        <strain evidence="2 3">ATCC 25775</strain>
    </source>
</reference>